<feature type="region of interest" description="Disordered" evidence="1">
    <location>
        <begin position="79"/>
        <end position="108"/>
    </location>
</feature>
<dbReference type="OrthoDB" id="5914722at2759"/>
<reference evidence="2 3" key="1">
    <citation type="journal article" date="2019" name="Commun. Biol.">
        <title>The bagworm genome reveals a unique fibroin gene that provides high tensile strength.</title>
        <authorList>
            <person name="Kono N."/>
            <person name="Nakamura H."/>
            <person name="Ohtoshi R."/>
            <person name="Tomita M."/>
            <person name="Numata K."/>
            <person name="Arakawa K."/>
        </authorList>
    </citation>
    <scope>NUCLEOTIDE SEQUENCE [LARGE SCALE GENOMIC DNA]</scope>
</reference>
<accession>A0A4C1Z6A8</accession>
<feature type="compositionally biased region" description="Basic and acidic residues" evidence="1">
    <location>
        <begin position="88"/>
        <end position="104"/>
    </location>
</feature>
<dbReference type="AlphaFoldDB" id="A0A4C1Z6A8"/>
<gene>
    <name evidence="2" type="ORF">EVAR_87512_1</name>
</gene>
<name>A0A4C1Z6A8_EUMVA</name>
<dbReference type="EMBL" id="BGZK01001674">
    <property type="protein sequence ID" value="GBP84361.1"/>
    <property type="molecule type" value="Genomic_DNA"/>
</dbReference>
<evidence type="ECO:0000313" key="3">
    <source>
        <dbReference type="Proteomes" id="UP000299102"/>
    </source>
</evidence>
<keyword evidence="3" id="KW-1185">Reference proteome</keyword>
<organism evidence="2 3">
    <name type="scientific">Eumeta variegata</name>
    <name type="common">Bagworm moth</name>
    <name type="synonym">Eumeta japonica</name>
    <dbReference type="NCBI Taxonomy" id="151549"/>
    <lineage>
        <taxon>Eukaryota</taxon>
        <taxon>Metazoa</taxon>
        <taxon>Ecdysozoa</taxon>
        <taxon>Arthropoda</taxon>
        <taxon>Hexapoda</taxon>
        <taxon>Insecta</taxon>
        <taxon>Pterygota</taxon>
        <taxon>Neoptera</taxon>
        <taxon>Endopterygota</taxon>
        <taxon>Lepidoptera</taxon>
        <taxon>Glossata</taxon>
        <taxon>Ditrysia</taxon>
        <taxon>Tineoidea</taxon>
        <taxon>Psychidae</taxon>
        <taxon>Oiketicinae</taxon>
        <taxon>Eumeta</taxon>
    </lineage>
</organism>
<proteinExistence type="predicted"/>
<evidence type="ECO:0000256" key="1">
    <source>
        <dbReference type="SAM" id="MobiDB-lite"/>
    </source>
</evidence>
<evidence type="ECO:0000313" key="2">
    <source>
        <dbReference type="EMBL" id="GBP84361.1"/>
    </source>
</evidence>
<dbReference type="Proteomes" id="UP000299102">
    <property type="component" value="Unassembled WGS sequence"/>
</dbReference>
<protein>
    <submittedName>
        <fullName evidence="2">Uncharacterized protein</fullName>
    </submittedName>
</protein>
<sequence length="149" mass="17298">MTRSFGFASCRISLGLAKRQNVTTSILSLRIEKRDLILCKSSHTDELLRECCARGRPIIVEWERDARHSAGLSLVRYDESSTNKIRSRTKEKPTNQNKKEEQQNRYRSQKLKWQWAGLISHRTDTMGAEKFSSGNHELDLTTWEDISIE</sequence>
<comment type="caution">
    <text evidence="2">The sequence shown here is derived from an EMBL/GenBank/DDBJ whole genome shotgun (WGS) entry which is preliminary data.</text>
</comment>